<evidence type="ECO:0000313" key="2">
    <source>
        <dbReference type="EMBL" id="CAA9351238.1"/>
    </source>
</evidence>
<feature type="region of interest" description="Disordered" evidence="1">
    <location>
        <begin position="204"/>
        <end position="246"/>
    </location>
</feature>
<gene>
    <name evidence="2" type="ORF">AVDCRST_MAG07-3192</name>
</gene>
<feature type="non-terminal residue" evidence="2">
    <location>
        <position position="1"/>
    </location>
</feature>
<feature type="non-terminal residue" evidence="2">
    <location>
        <position position="338"/>
    </location>
</feature>
<organism evidence="2">
    <name type="scientific">uncultured Frankineae bacterium</name>
    <dbReference type="NCBI Taxonomy" id="437475"/>
    <lineage>
        <taxon>Bacteria</taxon>
        <taxon>Bacillati</taxon>
        <taxon>Actinomycetota</taxon>
        <taxon>Actinomycetes</taxon>
        <taxon>Frankiales</taxon>
        <taxon>environmental samples</taxon>
    </lineage>
</organism>
<feature type="compositionally biased region" description="Gly residues" evidence="1">
    <location>
        <begin position="230"/>
        <end position="242"/>
    </location>
</feature>
<accession>A0A6J4M6G9</accession>
<protein>
    <submittedName>
        <fullName evidence="2">Cytochrome c-type biogenesis protein CcsA/ResC</fullName>
    </submittedName>
</protein>
<feature type="compositionally biased region" description="Basic residues" evidence="1">
    <location>
        <begin position="88"/>
        <end position="116"/>
    </location>
</feature>
<name>A0A6J4M6G9_9ACTN</name>
<evidence type="ECO:0000256" key="1">
    <source>
        <dbReference type="SAM" id="MobiDB-lite"/>
    </source>
</evidence>
<sequence>DGRRPGPAQRPAVRGHRPALRPVDARLRRRAGRPPLAAGRRGHRRGDVAARGGRRPHPGDGRSRWSDGVRPSARAGPARARGAGEPRRRPRPAARGRRGRRARRIGGHPRHGRRPHAVGQHVRVLVHGGPHGRDDLPGAGRDGPGRPRPRGLRHGAGRALPRPRGDGPLHGRGPARPGARLVLDQDPRLRGDPVVRRVPAVRRRRAALPAAGAPRRPARRGRHAALPGVDGRGPAGGAGPGPGVVRRHRLRLPGLDLRDHRRRDLGRGGLGPLLGLGPQGDLVVHHLGAVRRLPARSRDGRVEGHQGGVDRRGRRRGARHRLLRGQHLRRGAALLRLV</sequence>
<feature type="compositionally biased region" description="Low complexity" evidence="1">
    <location>
        <begin position="70"/>
        <end position="81"/>
    </location>
</feature>
<reference evidence="2" key="1">
    <citation type="submission" date="2020-02" db="EMBL/GenBank/DDBJ databases">
        <authorList>
            <person name="Meier V. D."/>
        </authorList>
    </citation>
    <scope>NUCLEOTIDE SEQUENCE</scope>
    <source>
        <strain evidence="2">AVDCRST_MAG07</strain>
    </source>
</reference>
<feature type="compositionally biased region" description="Basic and acidic residues" evidence="1">
    <location>
        <begin position="57"/>
        <end position="67"/>
    </location>
</feature>
<feature type="compositionally biased region" description="Basic residues" evidence="1">
    <location>
        <begin position="147"/>
        <end position="156"/>
    </location>
</feature>
<dbReference type="AlphaFoldDB" id="A0A6J4M6G9"/>
<feature type="region of interest" description="Disordered" evidence="1">
    <location>
        <begin position="1"/>
        <end position="181"/>
    </location>
</feature>
<dbReference type="EMBL" id="CADCUB010000144">
    <property type="protein sequence ID" value="CAA9351238.1"/>
    <property type="molecule type" value="Genomic_DNA"/>
</dbReference>
<proteinExistence type="predicted"/>